<sequence length="39" mass="4190">MMVSVAPATETLSDALSPPREGFFFCLSQRQNGGPARGY</sequence>
<geneLocation type="plasmid" evidence="1">
    <name>I</name>
</geneLocation>
<name>A0A375HG19_9BURK</name>
<organism evidence="1">
    <name type="scientific">Cupriavidus taiwanensis</name>
    <dbReference type="NCBI Taxonomy" id="164546"/>
    <lineage>
        <taxon>Bacteria</taxon>
        <taxon>Pseudomonadati</taxon>
        <taxon>Pseudomonadota</taxon>
        <taxon>Betaproteobacteria</taxon>
        <taxon>Burkholderiales</taxon>
        <taxon>Burkholderiaceae</taxon>
        <taxon>Cupriavidus</taxon>
    </lineage>
</organism>
<protein>
    <submittedName>
        <fullName evidence="1">Uncharacterized protein</fullName>
    </submittedName>
</protein>
<dbReference type="EMBL" id="LT984809">
    <property type="protein sequence ID" value="SPD49359.1"/>
    <property type="molecule type" value="Genomic_DNA"/>
</dbReference>
<keyword evidence="1" id="KW-0614">Plasmid</keyword>
<proteinExistence type="predicted"/>
<reference evidence="1" key="1">
    <citation type="submission" date="2018-01" db="EMBL/GenBank/DDBJ databases">
        <authorList>
            <person name="Gaut B.S."/>
            <person name="Morton B.R."/>
            <person name="Clegg M.T."/>
            <person name="Duvall M.R."/>
        </authorList>
    </citation>
    <scope>NUCLEOTIDE SEQUENCE</scope>
    <source>
        <strain evidence="1">Cupriavidus taiwanensis STM 8555</strain>
    </source>
</reference>
<evidence type="ECO:0000313" key="1">
    <source>
        <dbReference type="EMBL" id="SPD49359.1"/>
    </source>
</evidence>
<accession>A0A375HG19</accession>
<gene>
    <name evidence="1" type="ORF">CBM2612_P0704</name>
</gene>
<dbReference type="AlphaFoldDB" id="A0A375HG19"/>